<proteinExistence type="predicted"/>
<evidence type="ECO:0000313" key="1">
    <source>
        <dbReference type="EMBL" id="SHM06456.1"/>
    </source>
</evidence>
<name>A0A1M7FR46_9FLAO</name>
<protein>
    <submittedName>
        <fullName evidence="1">Uncharacterized protein</fullName>
    </submittedName>
</protein>
<dbReference type="EMBL" id="FRAV01000033">
    <property type="protein sequence ID" value="SHM06456.1"/>
    <property type="molecule type" value="Genomic_DNA"/>
</dbReference>
<gene>
    <name evidence="1" type="ORF">SAMN05444267_103318</name>
</gene>
<organism evidence="1 2">
    <name type="scientific">Chryseobacterium polytrichastri</name>
    <dbReference type="NCBI Taxonomy" id="1302687"/>
    <lineage>
        <taxon>Bacteria</taxon>
        <taxon>Pseudomonadati</taxon>
        <taxon>Bacteroidota</taxon>
        <taxon>Flavobacteriia</taxon>
        <taxon>Flavobacteriales</taxon>
        <taxon>Weeksellaceae</taxon>
        <taxon>Chryseobacterium group</taxon>
        <taxon>Chryseobacterium</taxon>
    </lineage>
</organism>
<reference evidence="2" key="1">
    <citation type="submission" date="2016-11" db="EMBL/GenBank/DDBJ databases">
        <authorList>
            <person name="Varghese N."/>
            <person name="Submissions S."/>
        </authorList>
    </citation>
    <scope>NUCLEOTIDE SEQUENCE [LARGE SCALE GENOMIC DNA]</scope>
    <source>
        <strain evidence="2">DSM 26899</strain>
    </source>
</reference>
<dbReference type="RefSeq" id="WP_073295660.1">
    <property type="nucleotide sequence ID" value="NZ_FRAV01000033.1"/>
</dbReference>
<keyword evidence="2" id="KW-1185">Reference proteome</keyword>
<dbReference type="AlphaFoldDB" id="A0A1M7FR46"/>
<dbReference type="OrthoDB" id="1272782at2"/>
<sequence>MKKILALLFLFLIIITQAQEKVSLNKGEIIIPIGEKILLNPEFKGNKIISFKIIKEESITEKLDLLDMLQKFKKDDIKDNSIEFTFSEAQMMTTPVNILLTIQKTGKKMIFKAKIRLKGASSYESTSIMPSVSNTSHIEQWKDNIDSIILYDFELIN</sequence>
<accession>A0A1M7FR46</accession>
<dbReference type="Proteomes" id="UP000184364">
    <property type="component" value="Unassembled WGS sequence"/>
</dbReference>
<evidence type="ECO:0000313" key="2">
    <source>
        <dbReference type="Proteomes" id="UP000184364"/>
    </source>
</evidence>